<keyword evidence="2" id="KW-1185">Reference proteome</keyword>
<gene>
    <name evidence="1" type="ORF">VL20_5369</name>
</gene>
<evidence type="ECO:0000313" key="2">
    <source>
        <dbReference type="Proteomes" id="UP000068167"/>
    </source>
</evidence>
<protein>
    <submittedName>
        <fullName evidence="1">Uncharacterized protein</fullName>
    </submittedName>
</protein>
<proteinExistence type="predicted"/>
<dbReference type="AlphaFoldDB" id="A0A0K1S835"/>
<sequence>MEQDLKEILGKTEKFQSLIGFKINWNPENFRILALASFNP</sequence>
<dbReference type="Proteomes" id="UP000068167">
    <property type="component" value="Chromosome"/>
</dbReference>
<name>A0A0K1S835_9CHRO</name>
<reference evidence="1 2" key="1">
    <citation type="journal article" date="2016" name="Stand. Genomic Sci.">
        <title>Complete genome sequence and genomic characterization of Microcystis panniformis FACHB 1757 by third-generation sequencing.</title>
        <authorList>
            <person name="Zhang J.Y."/>
            <person name="Guan R."/>
            <person name="Zhang H.J."/>
            <person name="Li H."/>
            <person name="Xiao P."/>
            <person name="Yu G.L."/>
            <person name="Du L."/>
            <person name="Cao D.M."/>
            <person name="Zhu B.C."/>
            <person name="Li R.H."/>
            <person name="Lu Z.H."/>
        </authorList>
    </citation>
    <scope>NUCLEOTIDE SEQUENCE [LARGE SCALE GENOMIC DNA]</scope>
    <source>
        <strain evidence="1 2">FACHB-1757</strain>
    </source>
</reference>
<dbReference type="KEGG" id="mpk:VL20_5369"/>
<dbReference type="PATRIC" id="fig|1638788.3.peg.5416"/>
<accession>A0A0K1S835</accession>
<dbReference type="EMBL" id="CP011339">
    <property type="protein sequence ID" value="AKV70210.1"/>
    <property type="molecule type" value="Genomic_DNA"/>
</dbReference>
<evidence type="ECO:0000313" key="1">
    <source>
        <dbReference type="EMBL" id="AKV70210.1"/>
    </source>
</evidence>
<organism evidence="1 2">
    <name type="scientific">Microcystis panniformis FACHB-1757</name>
    <dbReference type="NCBI Taxonomy" id="1638788"/>
    <lineage>
        <taxon>Bacteria</taxon>
        <taxon>Bacillati</taxon>
        <taxon>Cyanobacteriota</taxon>
        <taxon>Cyanophyceae</taxon>
        <taxon>Oscillatoriophycideae</taxon>
        <taxon>Chroococcales</taxon>
        <taxon>Microcystaceae</taxon>
        <taxon>Microcystis</taxon>
    </lineage>
</organism>